<dbReference type="Proteomes" id="UP000701702">
    <property type="component" value="Unassembled WGS sequence"/>
</dbReference>
<evidence type="ECO:0000256" key="4">
    <source>
        <dbReference type="PROSITE-ProRule" id="PRU01161"/>
    </source>
</evidence>
<feature type="domain" description="PNPLA" evidence="5">
    <location>
        <begin position="23"/>
        <end position="226"/>
    </location>
</feature>
<organism evidence="6 7">
    <name type="scientific">Cupriavidus pinatubonensis</name>
    <dbReference type="NCBI Taxonomy" id="248026"/>
    <lineage>
        <taxon>Bacteria</taxon>
        <taxon>Pseudomonadati</taxon>
        <taxon>Pseudomonadota</taxon>
        <taxon>Betaproteobacteria</taxon>
        <taxon>Burkholderiales</taxon>
        <taxon>Burkholderiaceae</taxon>
        <taxon>Cupriavidus</taxon>
    </lineage>
</organism>
<protein>
    <recommendedName>
        <fullName evidence="5">PNPLA domain-containing protein</fullName>
    </recommendedName>
</protein>
<reference evidence="6 7" key="1">
    <citation type="submission" date="2021-08" db="EMBL/GenBank/DDBJ databases">
        <authorList>
            <person name="Peeters C."/>
        </authorList>
    </citation>
    <scope>NUCLEOTIDE SEQUENCE [LARGE SCALE GENOMIC DNA]</scope>
    <source>
        <strain evidence="6 7">LMG 23994</strain>
    </source>
</reference>
<dbReference type="PANTHER" id="PTHR14226:SF57">
    <property type="entry name" value="BLR7027 PROTEIN"/>
    <property type="match status" value="1"/>
</dbReference>
<evidence type="ECO:0000313" key="6">
    <source>
        <dbReference type="EMBL" id="CAG9180811.1"/>
    </source>
</evidence>
<accession>A0ABM8XKS7</accession>
<comment type="caution">
    <text evidence="6">The sequence shown here is derived from an EMBL/GenBank/DDBJ whole genome shotgun (WGS) entry which is preliminary data.</text>
</comment>
<feature type="short sequence motif" description="DGA/G" evidence="4">
    <location>
        <begin position="213"/>
        <end position="215"/>
    </location>
</feature>
<evidence type="ECO:0000256" key="1">
    <source>
        <dbReference type="ARBA" id="ARBA00022801"/>
    </source>
</evidence>
<dbReference type="InterPro" id="IPR050301">
    <property type="entry name" value="NTE"/>
</dbReference>
<keyword evidence="7" id="KW-1185">Reference proteome</keyword>
<feature type="short sequence motif" description="GXGXXG" evidence="4">
    <location>
        <begin position="27"/>
        <end position="32"/>
    </location>
</feature>
<dbReference type="CDD" id="cd07209">
    <property type="entry name" value="Pat_hypo_Ecoli_Z1214_like"/>
    <property type="match status" value="1"/>
</dbReference>
<feature type="active site" description="Nucleophile" evidence="4">
    <location>
        <position position="56"/>
    </location>
</feature>
<dbReference type="RefSeq" id="WP_224006080.1">
    <property type="nucleotide sequence ID" value="NZ_CAJZAF010000028.1"/>
</dbReference>
<dbReference type="InterPro" id="IPR021095">
    <property type="entry name" value="DUF3734"/>
</dbReference>
<dbReference type="Pfam" id="PF01734">
    <property type="entry name" value="Patatin"/>
    <property type="match status" value="1"/>
</dbReference>
<keyword evidence="3 4" id="KW-0443">Lipid metabolism</keyword>
<proteinExistence type="predicted"/>
<dbReference type="SUPFAM" id="SSF52151">
    <property type="entry name" value="FabD/lysophospholipase-like"/>
    <property type="match status" value="1"/>
</dbReference>
<gene>
    <name evidence="6" type="ORF">LMG23994_04499</name>
</gene>
<dbReference type="PANTHER" id="PTHR14226">
    <property type="entry name" value="NEUROPATHY TARGET ESTERASE/SWISS CHEESE D.MELANOGASTER"/>
    <property type="match status" value="1"/>
</dbReference>
<evidence type="ECO:0000259" key="5">
    <source>
        <dbReference type="PROSITE" id="PS51635"/>
    </source>
</evidence>
<evidence type="ECO:0000256" key="3">
    <source>
        <dbReference type="ARBA" id="ARBA00023098"/>
    </source>
</evidence>
<dbReference type="InterPro" id="IPR002641">
    <property type="entry name" value="PNPLA_dom"/>
</dbReference>
<dbReference type="PROSITE" id="PS51635">
    <property type="entry name" value="PNPLA"/>
    <property type="match status" value="1"/>
</dbReference>
<feature type="short sequence motif" description="GXSXG" evidence="4">
    <location>
        <begin position="54"/>
        <end position="58"/>
    </location>
</feature>
<sequence>MIHPTSATHTPPAGERASPLHVLVLQGGGARGAYQAGAYQALDEAGLQPDWIVGTSIGAINGALIAGNPPPRRLASLRAFWELAPRSLPILPPSLQAAASLWSMASSLMAGVPGFFTLRAPWQVPFAWNWDHAGVSFYDSTPLRSTLARLIDFEFLRRHGPTRLSIGAVDVASGELRYFDSATQALTPEHVMASGALPPGLPPVPIDGAEYWDGGLYSNTPLAYVLDDTTPQPKVCFAIDLWNATGSTPDTILAAAARLKDIQYASRSRRWIRTHKTIHDLRHAVRALAELVPAAARADAEIQRLITQGTGVTINIVHLVAPADGQPLPTSDIDFSAIAIERRWQAGYEDMRTALGHKAWLRPLPPNTGIVVHEFVRDPDGGIRPRSATPSA</sequence>
<evidence type="ECO:0000313" key="7">
    <source>
        <dbReference type="Proteomes" id="UP000701702"/>
    </source>
</evidence>
<keyword evidence="1 4" id="KW-0378">Hydrolase</keyword>
<keyword evidence="2 4" id="KW-0442">Lipid degradation</keyword>
<evidence type="ECO:0000256" key="2">
    <source>
        <dbReference type="ARBA" id="ARBA00022963"/>
    </source>
</evidence>
<dbReference type="InterPro" id="IPR016035">
    <property type="entry name" value="Acyl_Trfase/lysoPLipase"/>
</dbReference>
<dbReference type="EMBL" id="CAJZAF010000028">
    <property type="protein sequence ID" value="CAG9180811.1"/>
    <property type="molecule type" value="Genomic_DNA"/>
</dbReference>
<dbReference type="Pfam" id="PF12536">
    <property type="entry name" value="DUF3734"/>
    <property type="match status" value="1"/>
</dbReference>
<dbReference type="Gene3D" id="3.40.1090.10">
    <property type="entry name" value="Cytosolic phospholipase A2 catalytic domain"/>
    <property type="match status" value="2"/>
</dbReference>
<name>A0ABM8XKS7_9BURK</name>
<feature type="active site" description="Proton acceptor" evidence="4">
    <location>
        <position position="213"/>
    </location>
</feature>